<accession>A0A2T5MKA2</accession>
<evidence type="ECO:0000313" key="1">
    <source>
        <dbReference type="EMBL" id="PTU33013.1"/>
    </source>
</evidence>
<reference evidence="1 2" key="1">
    <citation type="submission" date="2018-04" db="EMBL/GenBank/DDBJ databases">
        <title>Novel species isolated from glacier.</title>
        <authorList>
            <person name="Liu Q."/>
            <person name="Xin Y.-H."/>
        </authorList>
    </citation>
    <scope>NUCLEOTIDE SEQUENCE [LARGE SCALE GENOMIC DNA]</scope>
    <source>
        <strain evidence="1 2">GT1R17</strain>
    </source>
</reference>
<evidence type="ECO:0008006" key="3">
    <source>
        <dbReference type="Google" id="ProtNLM"/>
    </source>
</evidence>
<dbReference type="AlphaFoldDB" id="A0A2T5MKA2"/>
<dbReference type="RefSeq" id="WP_107938720.1">
    <property type="nucleotide sequence ID" value="NZ_QANS01000001.1"/>
</dbReference>
<proteinExistence type="predicted"/>
<dbReference type="EMBL" id="QANS01000001">
    <property type="protein sequence ID" value="PTU33013.1"/>
    <property type="molecule type" value="Genomic_DNA"/>
</dbReference>
<gene>
    <name evidence="1" type="ORF">CJD38_02545</name>
</gene>
<keyword evidence="2" id="KW-1185">Reference proteome</keyword>
<dbReference type="Gene3D" id="3.30.559.10">
    <property type="entry name" value="Chloramphenicol acetyltransferase-like domain"/>
    <property type="match status" value="1"/>
</dbReference>
<name>A0A2T5MKA2_9GAMM</name>
<evidence type="ECO:0000313" key="2">
    <source>
        <dbReference type="Proteomes" id="UP000244248"/>
    </source>
</evidence>
<dbReference type="OrthoDB" id="2472181at2"/>
<protein>
    <recommendedName>
        <fullName evidence="3">Condensation domain-containing protein</fullName>
    </recommendedName>
</protein>
<sequence>MAKPYSRRVSGLERYSLVLHGAYRYHVDGILEGTGHVDAAKLQAAVDVAAASNHAIRVRLRGFLGWCKWVDSGRAPLVRQQALSDWDGSSEFNAPFLNERLNPQRAVADVLLVPCRDGHTRIVFRTLHAAIDGRGCIHWMMDVCRVLRGETPMGSDSTLSDFDVQEQYADKIPQEPVTPPAQCIPVLQVAPPEQRKELRYIWRRVVINRDVPQLLTKAAAYLGEWARRREAGDVGFTIPVDYRGFRIQEMGIGNLTGYLRLTVPPGATSRSLMVQLGHRVKAYADCRQFPGIRTLLWIPVWYMLRQLRPEIDKALYTVTPALPTGGVVSMGSLKAELFNFPGFAAERAYGVPGAVGKLNFIFVNYPDHVCAIFSSPAAYNHQGQLDELVNAFQQHFSAGPSS</sequence>
<dbReference type="InterPro" id="IPR023213">
    <property type="entry name" value="CAT-like_dom_sf"/>
</dbReference>
<organism evidence="1 2">
    <name type="scientific">Stenotrophobium rhamnosiphilum</name>
    <dbReference type="NCBI Taxonomy" id="2029166"/>
    <lineage>
        <taxon>Bacteria</taxon>
        <taxon>Pseudomonadati</taxon>
        <taxon>Pseudomonadota</taxon>
        <taxon>Gammaproteobacteria</taxon>
        <taxon>Nevskiales</taxon>
        <taxon>Nevskiaceae</taxon>
        <taxon>Stenotrophobium</taxon>
    </lineage>
</organism>
<dbReference type="SUPFAM" id="SSF52777">
    <property type="entry name" value="CoA-dependent acyltransferases"/>
    <property type="match status" value="1"/>
</dbReference>
<comment type="caution">
    <text evidence="1">The sequence shown here is derived from an EMBL/GenBank/DDBJ whole genome shotgun (WGS) entry which is preliminary data.</text>
</comment>
<dbReference type="Proteomes" id="UP000244248">
    <property type="component" value="Unassembled WGS sequence"/>
</dbReference>